<comment type="caution">
    <text evidence="7">The sequence shown here is derived from an EMBL/GenBank/DDBJ whole genome shotgun (WGS) entry which is preliminary data.</text>
</comment>
<evidence type="ECO:0000256" key="6">
    <source>
        <dbReference type="ARBA" id="ARBA00023315"/>
    </source>
</evidence>
<keyword evidence="4" id="KW-0808">Transferase</keyword>
<dbReference type="InterPro" id="IPR004960">
    <property type="entry name" value="LipA_acyltrans"/>
</dbReference>
<dbReference type="GO" id="GO:0016746">
    <property type="term" value="F:acyltransferase activity"/>
    <property type="evidence" value="ECO:0007669"/>
    <property type="project" value="UniProtKB-KW"/>
</dbReference>
<keyword evidence="2" id="KW-1003">Cell membrane</keyword>
<keyword evidence="5" id="KW-0472">Membrane</keyword>
<name>A0ABX9KFW3_9FUSO</name>
<sequence>MKHKIEYYLMISFVKLLMMFPEKTRYNFAEKLGIMGYHLIKKRRMIALANLKLAFPEKTDEERVELAKKNYKVLTKAYLSSLWIMDYIFDETKVNVENYHILDEAVAENKGLIIATMHMGNLEASLKITEKYRLSDVVKAQRNPYIDEYITKNRSQLNFNMIKKSKSTPKELLKVIKNKEILALFSDHRDKGTTVNFFGRDTIAPTGAIHFALKFKVPLVFGYSILNENNTNTVKIIKRIELIETGNLKDDVRVNTQNLIHLMEEAIRENPEQWMWFHDRWRLSKEFKK</sequence>
<dbReference type="RefSeq" id="WP_114642840.1">
    <property type="nucleotide sequence ID" value="NZ_JAACIO010000019.1"/>
</dbReference>
<comment type="subcellular location">
    <subcellularLocation>
        <location evidence="1">Cell inner membrane</location>
    </subcellularLocation>
</comment>
<reference evidence="7 8" key="1">
    <citation type="submission" date="2018-08" db="EMBL/GenBank/DDBJ databases">
        <title>Draft genome sequence of Psychrilyobacter sp. strain SD5 isolated from Black Sea water.</title>
        <authorList>
            <person name="Yadav S."/>
            <person name="Villanueva L."/>
            <person name="Damste J.S.S."/>
        </authorList>
    </citation>
    <scope>NUCLEOTIDE SEQUENCE [LARGE SCALE GENOMIC DNA]</scope>
    <source>
        <strain evidence="7 8">SD5</strain>
    </source>
</reference>
<gene>
    <name evidence="7" type="ORF">DYH56_10575</name>
</gene>
<organism evidence="7 8">
    <name type="scientific">Psychrilyobacter piezotolerans</name>
    <dbReference type="NCBI Taxonomy" id="2293438"/>
    <lineage>
        <taxon>Bacteria</taxon>
        <taxon>Fusobacteriati</taxon>
        <taxon>Fusobacteriota</taxon>
        <taxon>Fusobacteriia</taxon>
        <taxon>Fusobacteriales</taxon>
        <taxon>Fusobacteriaceae</taxon>
        <taxon>Psychrilyobacter</taxon>
    </lineage>
</organism>
<evidence type="ECO:0000256" key="2">
    <source>
        <dbReference type="ARBA" id="ARBA00022475"/>
    </source>
</evidence>
<protein>
    <submittedName>
        <fullName evidence="7">Lauroyl acyltransferase</fullName>
    </submittedName>
</protein>
<dbReference type="CDD" id="cd07984">
    <property type="entry name" value="LPLAT_LABLAT-like"/>
    <property type="match status" value="1"/>
</dbReference>
<keyword evidence="8" id="KW-1185">Reference proteome</keyword>
<evidence type="ECO:0000256" key="5">
    <source>
        <dbReference type="ARBA" id="ARBA00023136"/>
    </source>
</evidence>
<accession>A0ABX9KFW3</accession>
<keyword evidence="6 7" id="KW-0012">Acyltransferase</keyword>
<evidence type="ECO:0000313" key="8">
    <source>
        <dbReference type="Proteomes" id="UP000263486"/>
    </source>
</evidence>
<evidence type="ECO:0000256" key="1">
    <source>
        <dbReference type="ARBA" id="ARBA00004533"/>
    </source>
</evidence>
<proteinExistence type="predicted"/>
<dbReference type="Pfam" id="PF03279">
    <property type="entry name" value="Lip_A_acyltrans"/>
    <property type="match status" value="1"/>
</dbReference>
<evidence type="ECO:0000256" key="3">
    <source>
        <dbReference type="ARBA" id="ARBA00022519"/>
    </source>
</evidence>
<keyword evidence="3" id="KW-0997">Cell inner membrane</keyword>
<dbReference type="EMBL" id="QUAJ01000018">
    <property type="protein sequence ID" value="REI40595.1"/>
    <property type="molecule type" value="Genomic_DNA"/>
</dbReference>
<dbReference type="PANTHER" id="PTHR30606">
    <property type="entry name" value="LIPID A BIOSYNTHESIS LAUROYL ACYLTRANSFERASE"/>
    <property type="match status" value="1"/>
</dbReference>
<dbReference type="PANTHER" id="PTHR30606:SF10">
    <property type="entry name" value="PHOSPHATIDYLINOSITOL MANNOSIDE ACYLTRANSFERASE"/>
    <property type="match status" value="1"/>
</dbReference>
<dbReference type="Proteomes" id="UP000263486">
    <property type="component" value="Unassembled WGS sequence"/>
</dbReference>
<evidence type="ECO:0000256" key="4">
    <source>
        <dbReference type="ARBA" id="ARBA00022679"/>
    </source>
</evidence>
<evidence type="ECO:0000313" key="7">
    <source>
        <dbReference type="EMBL" id="REI40595.1"/>
    </source>
</evidence>